<dbReference type="Pfam" id="PF12974">
    <property type="entry name" value="Phosphonate-bd"/>
    <property type="match status" value="1"/>
</dbReference>
<keyword evidence="3" id="KW-1185">Reference proteome</keyword>
<dbReference type="PANTHER" id="PTHR35841:SF1">
    <property type="entry name" value="PHOSPHONATES-BINDING PERIPLASMIC PROTEIN"/>
    <property type="match status" value="1"/>
</dbReference>
<protein>
    <submittedName>
        <fullName evidence="2">Uncharacterized protein</fullName>
    </submittedName>
</protein>
<evidence type="ECO:0000313" key="2">
    <source>
        <dbReference type="EMBL" id="CAL1689340.1"/>
    </source>
</evidence>
<sequence length="671" mass="74802">MSEKSVSAKLTIAEPLERSTKSTACEIKEHCSKKKIASSEIPMEKSKEIAIEVTEKHEAQKAKSTKDDKAGKAIPAKAPEKSAVNIKLAEAPEVTKVRESLKKEYPKEIQDVKLEKFEIPKVIKMQETLKTESTKNVKDDKSAIPTKDPEESHVKNTKSAEASEVTIVYATPKEESPKDIKDTKLKFFADPSELSEVLKPLTVSTKDVEDDKSAIPTKDPEESHVKNTKPAEASEVAIVYKTPKEKSPKDIKDPRLNFFVCDPSELSEVLKTLTVSTKDVEDDKSAIPTKDPEESHVKNTKPAEASEVAIVYKTPKEEPPKDIKDTKLKFFADASELSEVLTVSTKDVEDDSLEISLQDSEESNVKDKPAEGKPVKDAKKTNKIPVLRKDLLNPWDIGVRKIWRPMSAPNLNERPLVLAIHLAPSMPIELFEVFAEIIEVITKKPVVLLYESRFGRPVAKDITDIAILPAADDWNDGVLLPVSFVFEHHLNKNNSPHVFVDILVANDRAPHVEDIMDLRGYRCAIPNRCDKICATSLLFNCLYTKGENPAFFGNILDGNSQLDVLQMVANKQAEVGVLEAPVIRCQKLAVIGAEFLHILASLGPLPPYRIMINKAQVNTLAKELATYLLNINQNKEWMDRLSTFGIVGFAENSTDFYNQDEKSIPTSVPYY</sequence>
<feature type="region of interest" description="Disordered" evidence="1">
    <location>
        <begin position="207"/>
        <end position="230"/>
    </location>
</feature>
<accession>A0AAV2PE15</accession>
<evidence type="ECO:0000313" key="3">
    <source>
        <dbReference type="Proteomes" id="UP001497644"/>
    </source>
</evidence>
<dbReference type="AlphaFoldDB" id="A0AAV2PE15"/>
<dbReference type="PANTHER" id="PTHR35841">
    <property type="entry name" value="PHOSPHONATES-BINDING PERIPLASMIC PROTEIN"/>
    <property type="match status" value="1"/>
</dbReference>
<feature type="compositionally biased region" description="Basic and acidic residues" evidence="1">
    <location>
        <begin position="363"/>
        <end position="378"/>
    </location>
</feature>
<feature type="region of interest" description="Disordered" evidence="1">
    <location>
        <begin position="55"/>
        <end position="77"/>
    </location>
</feature>
<dbReference type="EMBL" id="OZ034832">
    <property type="protein sequence ID" value="CAL1689340.1"/>
    <property type="molecule type" value="Genomic_DNA"/>
</dbReference>
<feature type="compositionally biased region" description="Basic and acidic residues" evidence="1">
    <location>
        <begin position="207"/>
        <end position="225"/>
    </location>
</feature>
<dbReference type="Proteomes" id="UP001497644">
    <property type="component" value="Chromosome 9"/>
</dbReference>
<feature type="region of interest" description="Disordered" evidence="1">
    <location>
        <begin position="354"/>
        <end position="378"/>
    </location>
</feature>
<gene>
    <name evidence="2" type="ORF">LPLAT_LOCUS14286</name>
</gene>
<feature type="region of interest" description="Disordered" evidence="1">
    <location>
        <begin position="279"/>
        <end position="302"/>
    </location>
</feature>
<feature type="compositionally biased region" description="Basic and acidic residues" evidence="1">
    <location>
        <begin position="132"/>
        <end position="154"/>
    </location>
</feature>
<feature type="compositionally biased region" description="Basic and acidic residues" evidence="1">
    <location>
        <begin position="55"/>
        <end position="71"/>
    </location>
</feature>
<name>A0AAV2PE15_9HYME</name>
<feature type="compositionally biased region" description="Basic and acidic residues" evidence="1">
    <location>
        <begin position="279"/>
        <end position="297"/>
    </location>
</feature>
<evidence type="ECO:0000256" key="1">
    <source>
        <dbReference type="SAM" id="MobiDB-lite"/>
    </source>
</evidence>
<feature type="region of interest" description="Disordered" evidence="1">
    <location>
        <begin position="132"/>
        <end position="161"/>
    </location>
</feature>
<organism evidence="2 3">
    <name type="scientific">Lasius platythorax</name>
    <dbReference type="NCBI Taxonomy" id="488582"/>
    <lineage>
        <taxon>Eukaryota</taxon>
        <taxon>Metazoa</taxon>
        <taxon>Ecdysozoa</taxon>
        <taxon>Arthropoda</taxon>
        <taxon>Hexapoda</taxon>
        <taxon>Insecta</taxon>
        <taxon>Pterygota</taxon>
        <taxon>Neoptera</taxon>
        <taxon>Endopterygota</taxon>
        <taxon>Hymenoptera</taxon>
        <taxon>Apocrita</taxon>
        <taxon>Aculeata</taxon>
        <taxon>Formicoidea</taxon>
        <taxon>Formicidae</taxon>
        <taxon>Formicinae</taxon>
        <taxon>Lasius</taxon>
        <taxon>Lasius</taxon>
    </lineage>
</organism>
<proteinExistence type="predicted"/>
<reference evidence="2" key="1">
    <citation type="submission" date="2024-04" db="EMBL/GenBank/DDBJ databases">
        <authorList>
            <consortium name="Molecular Ecology Group"/>
        </authorList>
    </citation>
    <scope>NUCLEOTIDE SEQUENCE</scope>
</reference>
<feature type="region of interest" description="Disordered" evidence="1">
    <location>
        <begin position="1"/>
        <end position="22"/>
    </location>
</feature>